<protein>
    <submittedName>
        <fullName evidence="1">Uncharacterized protein</fullName>
    </submittedName>
</protein>
<dbReference type="AlphaFoldDB" id="A0A0G4MKK9"/>
<proteinExistence type="predicted"/>
<name>A0A0G4MKK9_VERLO</name>
<feature type="non-terminal residue" evidence="1">
    <location>
        <position position="1"/>
    </location>
</feature>
<dbReference type="Proteomes" id="UP000044602">
    <property type="component" value="Unassembled WGS sequence"/>
</dbReference>
<gene>
    <name evidence="1" type="ORF">BN1708_019602</name>
</gene>
<accession>A0A0G4MKK9</accession>
<evidence type="ECO:0000313" key="2">
    <source>
        <dbReference type="Proteomes" id="UP000044602"/>
    </source>
</evidence>
<keyword evidence="2" id="KW-1185">Reference proteome</keyword>
<sequence length="30" mass="3402">AKAPPIRGNADQRIDSPACPIIVHPEWRHR</sequence>
<dbReference type="EMBL" id="CVQH01023190">
    <property type="protein sequence ID" value="CRK34729.1"/>
    <property type="molecule type" value="Genomic_DNA"/>
</dbReference>
<evidence type="ECO:0000313" key="1">
    <source>
        <dbReference type="EMBL" id="CRK34729.1"/>
    </source>
</evidence>
<organism evidence="1 2">
    <name type="scientific">Verticillium longisporum</name>
    <name type="common">Verticillium dahliae var. longisporum</name>
    <dbReference type="NCBI Taxonomy" id="100787"/>
    <lineage>
        <taxon>Eukaryota</taxon>
        <taxon>Fungi</taxon>
        <taxon>Dikarya</taxon>
        <taxon>Ascomycota</taxon>
        <taxon>Pezizomycotina</taxon>
        <taxon>Sordariomycetes</taxon>
        <taxon>Hypocreomycetidae</taxon>
        <taxon>Glomerellales</taxon>
        <taxon>Plectosphaerellaceae</taxon>
        <taxon>Verticillium</taxon>
    </lineage>
</organism>
<reference evidence="1 2" key="1">
    <citation type="submission" date="2015-05" db="EMBL/GenBank/DDBJ databases">
        <authorList>
            <person name="Wang D.B."/>
            <person name="Wang M."/>
        </authorList>
    </citation>
    <scope>NUCLEOTIDE SEQUENCE [LARGE SCALE GENOMIC DNA]</scope>
    <source>
        <strain evidence="1">VL1</strain>
    </source>
</reference>